<dbReference type="GO" id="GO:0019005">
    <property type="term" value="C:SCF ubiquitin ligase complex"/>
    <property type="evidence" value="ECO:0007669"/>
    <property type="project" value="InterPro"/>
</dbReference>
<dbReference type="SMART" id="SM00256">
    <property type="entry name" value="FBOX"/>
    <property type="match status" value="1"/>
</dbReference>
<gene>
    <name evidence="2" type="ORF">Cgig2_010068</name>
</gene>
<name>A0A9Q1JU68_9CARY</name>
<evidence type="ECO:0000259" key="1">
    <source>
        <dbReference type="SMART" id="SM00256"/>
    </source>
</evidence>
<evidence type="ECO:0000313" key="3">
    <source>
        <dbReference type="Proteomes" id="UP001153076"/>
    </source>
</evidence>
<reference evidence="2" key="1">
    <citation type="submission" date="2022-04" db="EMBL/GenBank/DDBJ databases">
        <title>Carnegiea gigantea Genome sequencing and assembly v2.</title>
        <authorList>
            <person name="Copetti D."/>
            <person name="Sanderson M.J."/>
            <person name="Burquez A."/>
            <person name="Wojciechowski M.F."/>
        </authorList>
    </citation>
    <scope>NUCLEOTIDE SEQUENCE</scope>
    <source>
        <strain evidence="2">SGP5-SGP5p</strain>
        <tissue evidence="2">Aerial part</tissue>
    </source>
</reference>
<dbReference type="PANTHER" id="PTHR47750:SF1">
    <property type="entry name" value="F-BOX PROTEIN SNE"/>
    <property type="match status" value="1"/>
</dbReference>
<dbReference type="GO" id="GO:0009937">
    <property type="term" value="P:regulation of gibberellic acid mediated signaling pathway"/>
    <property type="evidence" value="ECO:0007669"/>
    <property type="project" value="InterPro"/>
</dbReference>
<dbReference type="AlphaFoldDB" id="A0A9Q1JU68"/>
<comment type="caution">
    <text evidence="2">The sequence shown here is derived from an EMBL/GenBank/DDBJ whole genome shotgun (WGS) entry which is preliminary data.</text>
</comment>
<dbReference type="Pfam" id="PF12937">
    <property type="entry name" value="F-box-like"/>
    <property type="match status" value="1"/>
</dbReference>
<dbReference type="OrthoDB" id="2095648at2759"/>
<dbReference type="GO" id="GO:0009740">
    <property type="term" value="P:gibberellic acid mediated signaling pathway"/>
    <property type="evidence" value="ECO:0007669"/>
    <property type="project" value="TreeGrafter"/>
</dbReference>
<dbReference type="Proteomes" id="UP001153076">
    <property type="component" value="Unassembled WGS sequence"/>
</dbReference>
<dbReference type="InterPro" id="IPR001810">
    <property type="entry name" value="F-box_dom"/>
</dbReference>
<dbReference type="InterPro" id="IPR036047">
    <property type="entry name" value="F-box-like_dom_sf"/>
</dbReference>
<dbReference type="PANTHER" id="PTHR47750">
    <property type="entry name" value="F-BOX PROTEIN SNE"/>
    <property type="match status" value="1"/>
</dbReference>
<keyword evidence="3" id="KW-1185">Reference proteome</keyword>
<dbReference type="InterPro" id="IPR044184">
    <property type="entry name" value="SNE/GID2"/>
</dbReference>
<organism evidence="2 3">
    <name type="scientific">Carnegiea gigantea</name>
    <dbReference type="NCBI Taxonomy" id="171969"/>
    <lineage>
        <taxon>Eukaryota</taxon>
        <taxon>Viridiplantae</taxon>
        <taxon>Streptophyta</taxon>
        <taxon>Embryophyta</taxon>
        <taxon>Tracheophyta</taxon>
        <taxon>Spermatophyta</taxon>
        <taxon>Magnoliopsida</taxon>
        <taxon>eudicotyledons</taxon>
        <taxon>Gunneridae</taxon>
        <taxon>Pentapetalae</taxon>
        <taxon>Caryophyllales</taxon>
        <taxon>Cactineae</taxon>
        <taxon>Cactaceae</taxon>
        <taxon>Cactoideae</taxon>
        <taxon>Echinocereeae</taxon>
        <taxon>Carnegiea</taxon>
    </lineage>
</organism>
<accession>A0A9Q1JU68</accession>
<feature type="domain" description="F-box" evidence="1">
    <location>
        <begin position="16"/>
        <end position="53"/>
    </location>
</feature>
<evidence type="ECO:0000313" key="2">
    <source>
        <dbReference type="EMBL" id="KAJ8431135.1"/>
    </source>
</evidence>
<proteinExistence type="predicted"/>
<protein>
    <recommendedName>
        <fullName evidence="1">F-box domain-containing protein</fullName>
    </recommendedName>
</protein>
<dbReference type="EMBL" id="JAKOGI010000716">
    <property type="protein sequence ID" value="KAJ8431135.1"/>
    <property type="molecule type" value="Genomic_DNA"/>
</dbReference>
<dbReference type="Gene3D" id="1.20.1280.50">
    <property type="match status" value="1"/>
</dbReference>
<dbReference type="SUPFAM" id="SSF81383">
    <property type="entry name" value="F-box domain"/>
    <property type="match status" value="1"/>
</dbReference>
<sequence length="157" mass="17318">MELNPRSNFDINSHKDILVEILKRLDGKSLGIAACVCRQWRAIAAADDAVWEHICFRHVSPPGTRHLVLALGGYKRLYLVCLRPLLLRLRRPEFTRRVWTSHGAQLLLSLFCVDYYENLGGGGGAAGGRIGSDAAAPPSSLMFLCAKNTITSAKERS</sequence>